<organism evidence="1 2">
    <name type="scientific">Polarella glacialis</name>
    <name type="common">Dinoflagellate</name>
    <dbReference type="NCBI Taxonomy" id="89957"/>
    <lineage>
        <taxon>Eukaryota</taxon>
        <taxon>Sar</taxon>
        <taxon>Alveolata</taxon>
        <taxon>Dinophyceae</taxon>
        <taxon>Suessiales</taxon>
        <taxon>Suessiaceae</taxon>
        <taxon>Polarella</taxon>
    </lineage>
</organism>
<dbReference type="EMBL" id="CAJNNV010028824">
    <property type="protein sequence ID" value="CAE8625857.1"/>
    <property type="molecule type" value="Genomic_DNA"/>
</dbReference>
<reference evidence="1" key="1">
    <citation type="submission" date="2021-02" db="EMBL/GenBank/DDBJ databases">
        <authorList>
            <person name="Dougan E. K."/>
            <person name="Rhodes N."/>
            <person name="Thang M."/>
            <person name="Chan C."/>
        </authorList>
    </citation>
    <scope>NUCLEOTIDE SEQUENCE</scope>
</reference>
<keyword evidence="2" id="KW-1185">Reference proteome</keyword>
<dbReference type="OrthoDB" id="10554741at2759"/>
<sequence>MLMASAEADGAVPADLEARCEAVRQQISKLWELNRRLEKSFEHLSTAMCHGQKIGQISSDEFRELEALNRRANAAKHEGLGGPGSQGPTALQVARSNGDEPIDAQELGNRISELERSYALYIGRPLRKNEPRYRFQNRPGNMGDFVAIACLDALGEDGMEFVGDSYRLKQHAKHSAALQAVNYLGVLSQARNAVVAGADAAAVAG</sequence>
<evidence type="ECO:0000313" key="1">
    <source>
        <dbReference type="EMBL" id="CAE8625857.1"/>
    </source>
</evidence>
<gene>
    <name evidence="1" type="ORF">PGLA1383_LOCUS42837</name>
</gene>
<name>A0A813GFB3_POLGL</name>
<dbReference type="AlphaFoldDB" id="A0A813GFB3"/>
<feature type="non-terminal residue" evidence="1">
    <location>
        <position position="1"/>
    </location>
</feature>
<dbReference type="Proteomes" id="UP000654075">
    <property type="component" value="Unassembled WGS sequence"/>
</dbReference>
<dbReference type="CDD" id="cd00048">
    <property type="entry name" value="DSRM_SF"/>
    <property type="match status" value="1"/>
</dbReference>
<accession>A0A813GFB3</accession>
<proteinExistence type="predicted"/>
<evidence type="ECO:0000313" key="2">
    <source>
        <dbReference type="Proteomes" id="UP000654075"/>
    </source>
</evidence>
<comment type="caution">
    <text evidence="1">The sequence shown here is derived from an EMBL/GenBank/DDBJ whole genome shotgun (WGS) entry which is preliminary data.</text>
</comment>
<protein>
    <submittedName>
        <fullName evidence="1">Uncharacterized protein</fullName>
    </submittedName>
</protein>